<dbReference type="EMBL" id="RQPJ01000005">
    <property type="protein sequence ID" value="RTE53449.1"/>
    <property type="molecule type" value="Genomic_DNA"/>
</dbReference>
<dbReference type="RefSeq" id="WP_126162345.1">
    <property type="nucleotide sequence ID" value="NZ_RQPJ01000005.1"/>
</dbReference>
<keyword evidence="2" id="KW-1185">Reference proteome</keyword>
<protein>
    <submittedName>
        <fullName evidence="1">DUF1569 domain-containing protein</fullName>
    </submittedName>
</protein>
<evidence type="ECO:0000313" key="1">
    <source>
        <dbReference type="EMBL" id="RTE53449.1"/>
    </source>
</evidence>
<accession>A0A3S0AE31</accession>
<sequence>MENIFKEEVVAKVIDRINQLSPKSTPEWGKMNVAQMLAHCNVPYEMVYTDKHPKPKGLMKLMLKLFVKKSVVSEKPYKKNSRTAPAFLIIDERDFEKERKRLIDHLKKTQELGEAHFHNKESHSFGPLTKEEWNNLFYKHLNHHLVQFRV</sequence>
<dbReference type="InterPro" id="IPR011463">
    <property type="entry name" value="DUF1569"/>
</dbReference>
<organism evidence="1 2">
    <name type="scientific">Arenibacter aquaticus</name>
    <dbReference type="NCBI Taxonomy" id="2489054"/>
    <lineage>
        <taxon>Bacteria</taxon>
        <taxon>Pseudomonadati</taxon>
        <taxon>Bacteroidota</taxon>
        <taxon>Flavobacteriia</taxon>
        <taxon>Flavobacteriales</taxon>
        <taxon>Flavobacteriaceae</taxon>
        <taxon>Arenibacter</taxon>
    </lineage>
</organism>
<dbReference type="Proteomes" id="UP000267585">
    <property type="component" value="Unassembled WGS sequence"/>
</dbReference>
<name>A0A3S0AE31_9FLAO</name>
<evidence type="ECO:0000313" key="2">
    <source>
        <dbReference type="Proteomes" id="UP000267585"/>
    </source>
</evidence>
<gene>
    <name evidence="1" type="ORF">EHW67_10550</name>
</gene>
<comment type="caution">
    <text evidence="1">The sequence shown here is derived from an EMBL/GenBank/DDBJ whole genome shotgun (WGS) entry which is preliminary data.</text>
</comment>
<dbReference type="AlphaFoldDB" id="A0A3S0AE31"/>
<dbReference type="InterPro" id="IPR034660">
    <property type="entry name" value="DinB/YfiT-like"/>
</dbReference>
<dbReference type="Gene3D" id="1.20.120.450">
    <property type="entry name" value="dinb family like domain"/>
    <property type="match status" value="1"/>
</dbReference>
<dbReference type="OrthoDB" id="2599194at2"/>
<reference evidence="1 2" key="1">
    <citation type="submission" date="2018-11" db="EMBL/GenBank/DDBJ databases">
        <title>Arenibacter aquaticus sp.nov., a marine bacterium isolated from surface seawater in the South China Sea.</title>
        <authorList>
            <person name="Guo J."/>
            <person name="Sun J."/>
        </authorList>
    </citation>
    <scope>NUCLEOTIDE SEQUENCE [LARGE SCALE GENOMIC DNA]</scope>
    <source>
        <strain evidence="1 2">GUO666</strain>
    </source>
</reference>
<proteinExistence type="predicted"/>
<dbReference type="Pfam" id="PF07606">
    <property type="entry name" value="DUF1569"/>
    <property type="match status" value="1"/>
</dbReference>